<dbReference type="InterPro" id="IPR000182">
    <property type="entry name" value="GNAT_dom"/>
</dbReference>
<dbReference type="InterPro" id="IPR016181">
    <property type="entry name" value="Acyl_CoA_acyltransferase"/>
</dbReference>
<protein>
    <submittedName>
        <fullName evidence="2">Protein N-acetyltransferase, RimJ/RimL family</fullName>
    </submittedName>
</protein>
<accession>A0A1C4U1E4</accession>
<feature type="domain" description="N-acetyltransferase" evidence="1">
    <location>
        <begin position="26"/>
        <end position="183"/>
    </location>
</feature>
<dbReference type="AlphaFoldDB" id="A0A1C4U1E4"/>
<dbReference type="GO" id="GO:0016747">
    <property type="term" value="F:acyltransferase activity, transferring groups other than amino-acyl groups"/>
    <property type="evidence" value="ECO:0007669"/>
    <property type="project" value="InterPro"/>
</dbReference>
<dbReference type="Pfam" id="PF13302">
    <property type="entry name" value="Acetyltransf_3"/>
    <property type="match status" value="1"/>
</dbReference>
<keyword evidence="2" id="KW-0808">Transferase</keyword>
<dbReference type="Gene3D" id="3.40.630.30">
    <property type="match status" value="1"/>
</dbReference>
<evidence type="ECO:0000259" key="1">
    <source>
        <dbReference type="Pfam" id="PF13302"/>
    </source>
</evidence>
<dbReference type="PANTHER" id="PTHR43792">
    <property type="entry name" value="GNAT FAMILY, PUTATIVE (AFU_ORTHOLOGUE AFUA_3G00765)-RELATED-RELATED"/>
    <property type="match status" value="1"/>
</dbReference>
<evidence type="ECO:0000313" key="2">
    <source>
        <dbReference type="EMBL" id="SCE65496.1"/>
    </source>
</evidence>
<dbReference type="InterPro" id="IPR051531">
    <property type="entry name" value="N-acetyltransferase"/>
</dbReference>
<keyword evidence="3" id="KW-1185">Reference proteome</keyword>
<organism evidence="2 3">
    <name type="scientific">Micromonospora carbonacea</name>
    <dbReference type="NCBI Taxonomy" id="47853"/>
    <lineage>
        <taxon>Bacteria</taxon>
        <taxon>Bacillati</taxon>
        <taxon>Actinomycetota</taxon>
        <taxon>Actinomycetes</taxon>
        <taxon>Micromonosporales</taxon>
        <taxon>Micromonosporaceae</taxon>
        <taxon>Micromonospora</taxon>
    </lineage>
</organism>
<dbReference type="Proteomes" id="UP000183585">
    <property type="component" value="Unassembled WGS sequence"/>
</dbReference>
<name>A0A1C4U1E4_9ACTN</name>
<reference evidence="3" key="1">
    <citation type="submission" date="2016-06" db="EMBL/GenBank/DDBJ databases">
        <authorList>
            <person name="Varghese N."/>
            <person name="Submissions Spin"/>
        </authorList>
    </citation>
    <scope>NUCLEOTIDE SEQUENCE [LARGE SCALE GENOMIC DNA]</scope>
    <source>
        <strain evidence="3">DSM 43168</strain>
    </source>
</reference>
<gene>
    <name evidence="2" type="ORF">GA0070563_101189</name>
</gene>
<proteinExistence type="predicted"/>
<evidence type="ECO:0000313" key="3">
    <source>
        <dbReference type="Proteomes" id="UP000183585"/>
    </source>
</evidence>
<dbReference type="PANTHER" id="PTHR43792:SF16">
    <property type="entry name" value="N-ACETYLTRANSFERASE DOMAIN-CONTAINING PROTEIN"/>
    <property type="match status" value="1"/>
</dbReference>
<dbReference type="SUPFAM" id="SSF55729">
    <property type="entry name" value="Acyl-CoA N-acyltransferases (Nat)"/>
    <property type="match status" value="1"/>
</dbReference>
<sequence>MIFRVKGMTGVTGVDGSGAVLLETGRLRLRRFTGADADALTELDADPEVMRYLTGGRPTPAEVVRGELLPRLLAGYDRHPGLGRWAAVDRATGMFLGWFALDAPAAGPPSGPAAAGARPTPGVNQAELGYRLRRAAWGRGLATEGSRALLRHAFATVGLARVWAQTMAVNTASRRVMEKAGLRYVRTFHLDWDDPIEGTEHGEVEYELLRAEWAAREAA</sequence>
<dbReference type="EMBL" id="FMCT01000001">
    <property type="protein sequence ID" value="SCE65496.1"/>
    <property type="molecule type" value="Genomic_DNA"/>
</dbReference>